<feature type="chain" id="PRO_5045833606" evidence="1">
    <location>
        <begin position="22"/>
        <end position="213"/>
    </location>
</feature>
<organism evidence="2 3">
    <name type="scientific">Corallococcus soli</name>
    <dbReference type="NCBI Taxonomy" id="2710757"/>
    <lineage>
        <taxon>Bacteria</taxon>
        <taxon>Pseudomonadati</taxon>
        <taxon>Myxococcota</taxon>
        <taxon>Myxococcia</taxon>
        <taxon>Myxococcales</taxon>
        <taxon>Cystobacterineae</taxon>
        <taxon>Myxococcaceae</taxon>
        <taxon>Corallococcus</taxon>
    </lineage>
</organism>
<dbReference type="EMBL" id="JAAIYO010000003">
    <property type="protein sequence ID" value="MBE4749562.1"/>
    <property type="molecule type" value="Genomic_DNA"/>
</dbReference>
<evidence type="ECO:0000313" key="2">
    <source>
        <dbReference type="EMBL" id="MBE4749562.1"/>
    </source>
</evidence>
<dbReference type="Proteomes" id="UP001516472">
    <property type="component" value="Unassembled WGS sequence"/>
</dbReference>
<reference evidence="2 3" key="1">
    <citation type="submission" date="2020-02" db="EMBL/GenBank/DDBJ databases">
        <authorList>
            <person name="Babadi Z.K."/>
            <person name="Risdian C."/>
            <person name="Ebrahimipour G.H."/>
            <person name="Wink J."/>
        </authorList>
    </citation>
    <scope>NUCLEOTIDE SEQUENCE [LARGE SCALE GENOMIC DNA]</scope>
    <source>
        <strain evidence="2 3">ZKHCc1 1396</strain>
    </source>
</reference>
<protein>
    <submittedName>
        <fullName evidence="2">Uncharacterized protein</fullName>
    </submittedName>
</protein>
<gene>
    <name evidence="2" type="ORF">G4177_15470</name>
</gene>
<name>A0ABR9PNS2_9BACT</name>
<dbReference type="RefSeq" id="WP_193348926.1">
    <property type="nucleotide sequence ID" value="NZ_JAAIYO010000003.1"/>
</dbReference>
<comment type="caution">
    <text evidence="2">The sequence shown here is derived from an EMBL/GenBank/DDBJ whole genome shotgun (WGS) entry which is preliminary data.</text>
</comment>
<evidence type="ECO:0000313" key="3">
    <source>
        <dbReference type="Proteomes" id="UP001516472"/>
    </source>
</evidence>
<keyword evidence="3" id="KW-1185">Reference proteome</keyword>
<evidence type="ECO:0000256" key="1">
    <source>
        <dbReference type="SAM" id="SignalP"/>
    </source>
</evidence>
<feature type="signal peptide" evidence="1">
    <location>
        <begin position="1"/>
        <end position="21"/>
    </location>
</feature>
<keyword evidence="1" id="KW-0732">Signal</keyword>
<sequence>MKHAVAAGSLLCFLAAPQARAEEARPEAPVEAQAEALERAPALVSWKRTLCLYTLCFLEPLLPDLRREWGDGAHWVLSWPLHPWATPPLDVPGPTLIVSPFVEPQLRLRPSTFRLLAGARVSAFPDTSRFGVLAEGAGVWGGDGKGGVAGVGLTYDLIERHRDTQPWTVSVVVRRAWTDAGARTDVSLDVTVPLAMFFGTRIPAPEDAGPSSK</sequence>
<accession>A0ABR9PNS2</accession>
<proteinExistence type="predicted"/>